<dbReference type="RefSeq" id="WP_226577214.1">
    <property type="nucleotide sequence ID" value="NZ_BLAY01000018.1"/>
</dbReference>
<evidence type="ECO:0000313" key="2">
    <source>
        <dbReference type="Proteomes" id="UP001050975"/>
    </source>
</evidence>
<sequence length="118" mass="13453">MNNPSLPADDLPPPNLDLKDSLMRWNLEQSLANYFFQACNQRQQALLSTCQWYITTGKTPTLVIECPDEITNWRVLKSLVKLGGVLKKLARNAKIRVEPPPGMGTAFEMRVDELFVYK</sequence>
<protein>
    <submittedName>
        <fullName evidence="1">Uncharacterized protein</fullName>
    </submittedName>
</protein>
<evidence type="ECO:0000313" key="1">
    <source>
        <dbReference type="EMBL" id="GET36832.1"/>
    </source>
</evidence>
<comment type="caution">
    <text evidence="1">The sequence shown here is derived from an EMBL/GenBank/DDBJ whole genome shotgun (WGS) entry which is preliminary data.</text>
</comment>
<proteinExistence type="predicted"/>
<dbReference type="AlphaFoldDB" id="A0AAV3X967"/>
<name>A0AAV3X967_9CYAN</name>
<keyword evidence="2" id="KW-1185">Reference proteome</keyword>
<organism evidence="1 2">
    <name type="scientific">Microseira wollei NIES-4236</name>
    <dbReference type="NCBI Taxonomy" id="2530354"/>
    <lineage>
        <taxon>Bacteria</taxon>
        <taxon>Bacillati</taxon>
        <taxon>Cyanobacteriota</taxon>
        <taxon>Cyanophyceae</taxon>
        <taxon>Oscillatoriophycideae</taxon>
        <taxon>Aerosakkonematales</taxon>
        <taxon>Aerosakkonemataceae</taxon>
        <taxon>Microseira</taxon>
    </lineage>
</organism>
<dbReference type="Proteomes" id="UP001050975">
    <property type="component" value="Unassembled WGS sequence"/>
</dbReference>
<reference evidence="1" key="1">
    <citation type="submission" date="2019-10" db="EMBL/GenBank/DDBJ databases">
        <title>Draft genome sequece of Microseira wollei NIES-4236.</title>
        <authorList>
            <person name="Yamaguchi H."/>
            <person name="Suzuki S."/>
            <person name="Kawachi M."/>
        </authorList>
    </citation>
    <scope>NUCLEOTIDE SEQUENCE</scope>
    <source>
        <strain evidence="1">NIES-4236</strain>
    </source>
</reference>
<gene>
    <name evidence="1" type="ORF">MiSe_15840</name>
</gene>
<dbReference type="EMBL" id="BLAY01000018">
    <property type="protein sequence ID" value="GET36832.1"/>
    <property type="molecule type" value="Genomic_DNA"/>
</dbReference>
<accession>A0AAV3X967</accession>